<dbReference type="Proteomes" id="UP001157733">
    <property type="component" value="Chromosome"/>
</dbReference>
<reference evidence="1 2" key="1">
    <citation type="submission" date="2022-09" db="EMBL/GenBank/DDBJ databases">
        <authorList>
            <person name="Kop L."/>
        </authorList>
    </citation>
    <scope>NUCLEOTIDE SEQUENCE [LARGE SCALE GENOMIC DNA]</scope>
    <source>
        <strain evidence="1 2">347</strain>
    </source>
</reference>
<sequence>MLIFKNNLYRKQHGEFLTFSTVQDFSTQFDPHHFVKACLDEEIELLDLIEGHPEEFWKDDLAGFYPRSHRFADLTMLRKLMDILMQGLECSTHWYHMNTYHFSLLYDALNRFAYNYNHDSPQEMLKTLPEMQAKPIYFEQFVDDYFFNTVFLLTEDAYNRLSGKEKEDLGYTCPCQFGAINGLKPCPEEMELKVAKDFPYPVYV</sequence>
<evidence type="ECO:0000313" key="1">
    <source>
        <dbReference type="EMBL" id="CAI2718468.1"/>
    </source>
</evidence>
<gene>
    <name evidence="1" type="ORF">NSPWAT_1609</name>
</gene>
<name>A0ABM9HEI2_9BACT</name>
<accession>A0ABM9HEI2</accession>
<protein>
    <submittedName>
        <fullName evidence="1">Uncharacterized protein</fullName>
    </submittedName>
</protein>
<keyword evidence="2" id="KW-1185">Reference proteome</keyword>
<evidence type="ECO:0000313" key="2">
    <source>
        <dbReference type="Proteomes" id="UP001157733"/>
    </source>
</evidence>
<organism evidence="1 2">
    <name type="scientific">Nitrospina watsonii</name>
    <dbReference type="NCBI Taxonomy" id="1323948"/>
    <lineage>
        <taxon>Bacteria</taxon>
        <taxon>Pseudomonadati</taxon>
        <taxon>Nitrospinota/Tectimicrobiota group</taxon>
        <taxon>Nitrospinota</taxon>
        <taxon>Nitrospinia</taxon>
        <taxon>Nitrospinales</taxon>
        <taxon>Nitrospinaceae</taxon>
        <taxon>Nitrospina</taxon>
    </lineage>
</organism>
<dbReference type="RefSeq" id="WP_282011364.1">
    <property type="nucleotide sequence ID" value="NZ_OX336137.1"/>
</dbReference>
<dbReference type="EMBL" id="OX336137">
    <property type="protein sequence ID" value="CAI2718468.1"/>
    <property type="molecule type" value="Genomic_DNA"/>
</dbReference>
<proteinExistence type="predicted"/>